<sequence>MSCVRVPEFSTRQRPLRILVANRGEIAVRIQASIGLLGHTALGIHTASEGTNAPHVLNLPPGQRLQIPGQGASAYLNVDSLIRVAKDAKADAVIPGYGFLSESPVFAKAVQDAGMTWIGPRAETLTLFGDKHTSKEFARRAGVPVLPSTSADASLDEIRDFASKLPKGQALMLKALEGGGGRGIRIVRDLSELQSAYDGCRREARAAFPSDRVFAEPFLPQARHIEVQVVGDGTGLVRAVGERECSLQRRNQKLIELCPSPTLRGRSDLRASIISSALALAAERKLRSLATMEFLLQGDEYYFLECNPRLQVEHTVTEEAYGVDLVATQIRLAQGVPLHEALGATPDLAPRAALQLRINAEKFQPDGSATGTTGTIRSLALPTGPGVRVDTAAHAPIPGVGSYKQGMEFDSLLAKIILTGRSYEDTITRARAALDRLRITGVATNRALLLALCEDPHVAKNEGVHTRYVEENAGQLYEVATKIDAERTAQEAADGPQEEEVNRSSNLPPAGPGEAYVQTHLPGRVVSVAVKEGQEIRKGEEVLIVESMKMEHTVRAAASGKVLKVLAKPGDNFEEGDAVALLSTSEGADDSQAVEEEKVDLDSKPASLQELDEVRAQLQDDHPIRAKATQRRRDRKYRTARENLADLVDAGTFVEYGDLALAAQRTRLSGNNLLATRNDGVIVGWAKVDGQRTAVVMYDYGVLAGTQGYFHHKKLDRIFHSVLENPAPLVLYAEGGGGRPGDVDTFHTKVAGLNGPSFVLLARINFRGIPTIGVANGNLFAGNAALLGTCDFIIATENPGTSVGMGGPAMIEGGGLGVVKPEDVGPIRSAHLKNGNVDVTVWDEAAATEATKTLVGFFHPHSAGAWEKDARLFRHAIPTDRKRAYSMHRILDLITDDDTPFFELGAHWGNSLITGFLRVKGLTLGVVASNVLSPLGGAIDADSARKASRFLRILTKTRACHVLAICDTPGFMVGPKAEPEGGLRAFAEYFAAGAGFVDTGGRMFGLTVRKAYGLGAQALLGGSTSIPFSSVAWPTGEFAGMGVEGAIKLGMKKELDAIPDLEQRAKAEQQFIDDMYARGRAINMAQATEIDSVIDPAETRDWLERCLESVEPRTGYKGVSRL</sequence>
<dbReference type="Pfam" id="PF01039">
    <property type="entry name" value="Carboxyl_trans"/>
    <property type="match status" value="1"/>
</dbReference>
<accession>K1WLH2</accession>
<dbReference type="InterPro" id="IPR011054">
    <property type="entry name" value="Rudment_hybrid_motif"/>
</dbReference>
<dbReference type="Pfam" id="PF00364">
    <property type="entry name" value="Biotin_lipoyl"/>
    <property type="match status" value="1"/>
</dbReference>
<dbReference type="PROSITE" id="PS50979">
    <property type="entry name" value="BC"/>
    <property type="match status" value="1"/>
</dbReference>
<dbReference type="Pfam" id="PF00289">
    <property type="entry name" value="Biotin_carb_N"/>
    <property type="match status" value="1"/>
</dbReference>
<dbReference type="eggNOG" id="KOG0369">
    <property type="taxonomic scope" value="Eukaryota"/>
</dbReference>
<dbReference type="SUPFAM" id="SSF51246">
    <property type="entry name" value="Rudiment single hybrid motif"/>
    <property type="match status" value="1"/>
</dbReference>
<evidence type="ECO:0000313" key="13">
    <source>
        <dbReference type="Proteomes" id="UP000006757"/>
    </source>
</evidence>
<keyword evidence="2" id="KW-0436">Ligase</keyword>
<dbReference type="OrthoDB" id="196847at2759"/>
<dbReference type="InterPro" id="IPR011763">
    <property type="entry name" value="COA_CT_C"/>
</dbReference>
<dbReference type="InterPro" id="IPR005479">
    <property type="entry name" value="CPAse_ATP-bd"/>
</dbReference>
<dbReference type="AlphaFoldDB" id="K1WLH2"/>
<dbReference type="GO" id="GO:0016874">
    <property type="term" value="F:ligase activity"/>
    <property type="evidence" value="ECO:0007669"/>
    <property type="project" value="UniProtKB-KW"/>
</dbReference>
<dbReference type="InterPro" id="IPR005482">
    <property type="entry name" value="Biotin_COase_C"/>
</dbReference>
<dbReference type="Gene3D" id="2.40.50.100">
    <property type="match status" value="1"/>
</dbReference>
<evidence type="ECO:0000256" key="7">
    <source>
        <dbReference type="SAM" id="MobiDB-lite"/>
    </source>
</evidence>
<evidence type="ECO:0000259" key="11">
    <source>
        <dbReference type="PROSITE" id="PS50989"/>
    </source>
</evidence>
<evidence type="ECO:0000256" key="5">
    <source>
        <dbReference type="ARBA" id="ARBA00023267"/>
    </source>
</evidence>
<evidence type="ECO:0000259" key="10">
    <source>
        <dbReference type="PROSITE" id="PS50979"/>
    </source>
</evidence>
<dbReference type="Gene3D" id="3.30.470.20">
    <property type="entry name" value="ATP-grasp fold, B domain"/>
    <property type="match status" value="1"/>
</dbReference>
<dbReference type="Gene3D" id="3.90.226.10">
    <property type="entry name" value="2-enoyl-CoA Hydratase, Chain A, domain 1"/>
    <property type="match status" value="2"/>
</dbReference>
<evidence type="ECO:0000313" key="12">
    <source>
        <dbReference type="EMBL" id="EKD02074.1"/>
    </source>
</evidence>
<evidence type="ECO:0008006" key="14">
    <source>
        <dbReference type="Google" id="ProtNLM"/>
    </source>
</evidence>
<organism evidence="12 13">
    <name type="scientific">Trichosporon asahii var. asahii (strain CBS 8904)</name>
    <name type="common">Yeast</name>
    <dbReference type="NCBI Taxonomy" id="1220162"/>
    <lineage>
        <taxon>Eukaryota</taxon>
        <taxon>Fungi</taxon>
        <taxon>Dikarya</taxon>
        <taxon>Basidiomycota</taxon>
        <taxon>Agaricomycotina</taxon>
        <taxon>Tremellomycetes</taxon>
        <taxon>Trichosporonales</taxon>
        <taxon>Trichosporonaceae</taxon>
        <taxon>Trichosporon</taxon>
    </lineage>
</organism>
<dbReference type="InterPro" id="IPR005481">
    <property type="entry name" value="BC-like_N"/>
</dbReference>
<comment type="caution">
    <text evidence="12">The sequence shown here is derived from an EMBL/GenBank/DDBJ whole genome shotgun (WGS) entry which is preliminary data.</text>
</comment>
<keyword evidence="4 6" id="KW-0067">ATP-binding</keyword>
<name>K1WLH2_TRIAC</name>
<dbReference type="InterPro" id="IPR016185">
    <property type="entry name" value="PreATP-grasp_dom_sf"/>
</dbReference>
<dbReference type="SUPFAM" id="SSF51230">
    <property type="entry name" value="Single hybrid motif"/>
    <property type="match status" value="1"/>
</dbReference>
<evidence type="ECO:0000259" key="9">
    <source>
        <dbReference type="PROSITE" id="PS50975"/>
    </source>
</evidence>
<dbReference type="Pfam" id="PF02786">
    <property type="entry name" value="CPSase_L_D2"/>
    <property type="match status" value="1"/>
</dbReference>
<dbReference type="InterPro" id="IPR011764">
    <property type="entry name" value="Biotin_carboxylation_dom"/>
</dbReference>
<keyword evidence="5" id="KW-0092">Biotin</keyword>
<evidence type="ECO:0000256" key="2">
    <source>
        <dbReference type="ARBA" id="ARBA00022598"/>
    </source>
</evidence>
<evidence type="ECO:0000259" key="8">
    <source>
        <dbReference type="PROSITE" id="PS50968"/>
    </source>
</evidence>
<dbReference type="PANTHER" id="PTHR18866:SF128">
    <property type="entry name" value="UREA AMIDOLYASE"/>
    <property type="match status" value="1"/>
</dbReference>
<dbReference type="InParanoid" id="K1WLH2"/>
<dbReference type="InterPro" id="IPR050856">
    <property type="entry name" value="Biotin_carboxylase_complex"/>
</dbReference>
<reference evidence="12 13" key="1">
    <citation type="journal article" date="2012" name="Eukaryot. Cell">
        <title>Genome sequence of the Trichosporon asahii environmental strain CBS 8904.</title>
        <authorList>
            <person name="Yang R.Y."/>
            <person name="Li H.T."/>
            <person name="Zhu H."/>
            <person name="Zhou G.P."/>
            <person name="Wang M."/>
            <person name="Wang L."/>
        </authorList>
    </citation>
    <scope>NUCLEOTIDE SEQUENCE [LARGE SCALE GENOMIC DNA]</scope>
    <source>
        <strain evidence="12 13">CBS 8904</strain>
    </source>
</reference>
<dbReference type="PROSITE" id="PS50989">
    <property type="entry name" value="COA_CT_CTER"/>
    <property type="match status" value="1"/>
</dbReference>
<dbReference type="InterPro" id="IPR011053">
    <property type="entry name" value="Single_hybrid_motif"/>
</dbReference>
<dbReference type="InterPro" id="IPR029045">
    <property type="entry name" value="ClpP/crotonase-like_dom_sf"/>
</dbReference>
<evidence type="ECO:0000256" key="6">
    <source>
        <dbReference type="PROSITE-ProRule" id="PRU00409"/>
    </source>
</evidence>
<dbReference type="InterPro" id="IPR000089">
    <property type="entry name" value="Biotin_lipoyl"/>
</dbReference>
<dbReference type="eggNOG" id="KOG0540">
    <property type="taxonomic scope" value="Eukaryota"/>
</dbReference>
<dbReference type="InterPro" id="IPR011761">
    <property type="entry name" value="ATP-grasp"/>
</dbReference>
<gene>
    <name evidence="12" type="ORF">A1Q2_03626</name>
</gene>
<keyword evidence="3 6" id="KW-0547">Nucleotide-binding</keyword>
<dbReference type="Pfam" id="PF02785">
    <property type="entry name" value="Biotin_carb_C"/>
    <property type="match status" value="1"/>
</dbReference>
<feature type="domain" description="Lipoyl-binding" evidence="8">
    <location>
        <begin position="502"/>
        <end position="583"/>
    </location>
</feature>
<protein>
    <recommendedName>
        <fullName evidence="14">Acetyl-CoA carboxylase</fullName>
    </recommendedName>
</protein>
<evidence type="ECO:0000256" key="1">
    <source>
        <dbReference type="ARBA" id="ARBA00001953"/>
    </source>
</evidence>
<evidence type="ECO:0000256" key="3">
    <source>
        <dbReference type="ARBA" id="ARBA00022741"/>
    </source>
</evidence>
<dbReference type="PROSITE" id="PS00867">
    <property type="entry name" value="CPSASE_2"/>
    <property type="match status" value="1"/>
</dbReference>
<dbReference type="STRING" id="1220162.K1WLH2"/>
<dbReference type="EMBL" id="AMBO01000298">
    <property type="protein sequence ID" value="EKD02074.1"/>
    <property type="molecule type" value="Genomic_DNA"/>
</dbReference>
<dbReference type="InterPro" id="IPR034733">
    <property type="entry name" value="AcCoA_carboxyl_beta"/>
</dbReference>
<comment type="cofactor">
    <cofactor evidence="1">
        <name>biotin</name>
        <dbReference type="ChEBI" id="CHEBI:57586"/>
    </cofactor>
</comment>
<dbReference type="SUPFAM" id="SSF56059">
    <property type="entry name" value="Glutathione synthetase ATP-binding domain-like"/>
    <property type="match status" value="1"/>
</dbReference>
<dbReference type="Proteomes" id="UP000006757">
    <property type="component" value="Unassembled WGS sequence"/>
</dbReference>
<dbReference type="HOGENOM" id="CLU_009218_0_0_1"/>
<feature type="region of interest" description="Disordered" evidence="7">
    <location>
        <begin position="487"/>
        <end position="517"/>
    </location>
</feature>
<keyword evidence="13" id="KW-1185">Reference proteome</keyword>
<feature type="domain" description="CoA carboxyltransferase C-terminal" evidence="11">
    <location>
        <begin position="865"/>
        <end position="1122"/>
    </location>
</feature>
<dbReference type="SUPFAM" id="SSF52440">
    <property type="entry name" value="PreATP-grasp domain"/>
    <property type="match status" value="1"/>
</dbReference>
<feature type="domain" description="Biotin carboxylation" evidence="10">
    <location>
        <begin position="14"/>
        <end position="473"/>
    </location>
</feature>
<dbReference type="GO" id="GO:0005524">
    <property type="term" value="F:ATP binding"/>
    <property type="evidence" value="ECO:0007669"/>
    <property type="project" value="UniProtKB-UniRule"/>
</dbReference>
<feature type="domain" description="ATP-grasp" evidence="9">
    <location>
        <begin position="135"/>
        <end position="334"/>
    </location>
</feature>
<proteinExistence type="predicted"/>
<evidence type="ECO:0000256" key="4">
    <source>
        <dbReference type="ARBA" id="ARBA00022840"/>
    </source>
</evidence>
<dbReference type="CDD" id="cd06850">
    <property type="entry name" value="biotinyl_domain"/>
    <property type="match status" value="1"/>
</dbReference>
<dbReference type="OMA" id="GMRNHAK"/>
<dbReference type="GO" id="GO:0046872">
    <property type="term" value="F:metal ion binding"/>
    <property type="evidence" value="ECO:0007669"/>
    <property type="project" value="InterPro"/>
</dbReference>
<dbReference type="SMART" id="SM00878">
    <property type="entry name" value="Biotin_carb_C"/>
    <property type="match status" value="1"/>
</dbReference>
<dbReference type="PROSITE" id="PS50975">
    <property type="entry name" value="ATP_GRASP"/>
    <property type="match status" value="1"/>
</dbReference>
<dbReference type="PANTHER" id="PTHR18866">
    <property type="entry name" value="CARBOXYLASE:PYRUVATE/ACETYL-COA/PROPIONYL-COA CARBOXYLASE"/>
    <property type="match status" value="1"/>
</dbReference>
<dbReference type="SUPFAM" id="SSF52096">
    <property type="entry name" value="ClpP/crotonase"/>
    <property type="match status" value="2"/>
</dbReference>
<dbReference type="PROSITE" id="PS50968">
    <property type="entry name" value="BIOTINYL_LIPOYL"/>
    <property type="match status" value="1"/>
</dbReference>